<sequence length="112" mass="12528">MHSKISRTHHTVFARRAATPSEMEHPGFRHTRTHTLDGGAEVGRSSLLLLPSGVSVHTAAGFCIDLRYTKRINIQQSFSLVTKSTTHSLSLTLSFEKTELTSLFFFVSFHAR</sequence>
<name>A0A8D8N7Y2_CULPI</name>
<dbReference type="EMBL" id="HBUE01252240">
    <property type="protein sequence ID" value="CAG6554890.1"/>
    <property type="molecule type" value="Transcribed_RNA"/>
</dbReference>
<feature type="region of interest" description="Disordered" evidence="1">
    <location>
        <begin position="1"/>
        <end position="29"/>
    </location>
</feature>
<feature type="compositionally biased region" description="Basic residues" evidence="1">
    <location>
        <begin position="1"/>
        <end position="13"/>
    </location>
</feature>
<proteinExistence type="predicted"/>
<protein>
    <submittedName>
        <fullName evidence="2">(northern house mosquito) hypothetical protein</fullName>
    </submittedName>
</protein>
<evidence type="ECO:0000313" key="2">
    <source>
        <dbReference type="EMBL" id="CAG6554890.1"/>
    </source>
</evidence>
<reference evidence="2" key="1">
    <citation type="submission" date="2021-05" db="EMBL/GenBank/DDBJ databases">
        <authorList>
            <person name="Alioto T."/>
            <person name="Alioto T."/>
            <person name="Gomez Garrido J."/>
        </authorList>
    </citation>
    <scope>NUCLEOTIDE SEQUENCE</scope>
</reference>
<evidence type="ECO:0000256" key="1">
    <source>
        <dbReference type="SAM" id="MobiDB-lite"/>
    </source>
</evidence>
<dbReference type="EMBL" id="HBUE01147315">
    <property type="protein sequence ID" value="CAG6503633.1"/>
    <property type="molecule type" value="Transcribed_RNA"/>
</dbReference>
<organism evidence="2">
    <name type="scientific">Culex pipiens</name>
    <name type="common">House mosquito</name>
    <dbReference type="NCBI Taxonomy" id="7175"/>
    <lineage>
        <taxon>Eukaryota</taxon>
        <taxon>Metazoa</taxon>
        <taxon>Ecdysozoa</taxon>
        <taxon>Arthropoda</taxon>
        <taxon>Hexapoda</taxon>
        <taxon>Insecta</taxon>
        <taxon>Pterygota</taxon>
        <taxon>Neoptera</taxon>
        <taxon>Endopterygota</taxon>
        <taxon>Diptera</taxon>
        <taxon>Nematocera</taxon>
        <taxon>Culicoidea</taxon>
        <taxon>Culicidae</taxon>
        <taxon>Culicinae</taxon>
        <taxon>Culicini</taxon>
        <taxon>Culex</taxon>
        <taxon>Culex</taxon>
    </lineage>
</organism>
<accession>A0A8D8N7Y2</accession>
<dbReference type="AlphaFoldDB" id="A0A8D8N7Y2"/>